<dbReference type="Proteomes" id="UP000585050">
    <property type="component" value="Unassembled WGS sequence"/>
</dbReference>
<dbReference type="InterPro" id="IPR011010">
    <property type="entry name" value="DNA_brk_join_enz"/>
</dbReference>
<evidence type="ECO:0000313" key="3">
    <source>
        <dbReference type="EMBL" id="NLR94984.1"/>
    </source>
</evidence>
<dbReference type="Pfam" id="PF00589">
    <property type="entry name" value="Phage_integrase"/>
    <property type="match status" value="1"/>
</dbReference>
<dbReference type="GO" id="GO:0003677">
    <property type="term" value="F:DNA binding"/>
    <property type="evidence" value="ECO:0007669"/>
    <property type="project" value="InterPro"/>
</dbReference>
<comment type="caution">
    <text evidence="3">The sequence shown here is derived from an EMBL/GenBank/DDBJ whole genome shotgun (WGS) entry which is preliminary data.</text>
</comment>
<dbReference type="RefSeq" id="WP_168885693.1">
    <property type="nucleotide sequence ID" value="NZ_JABAIL010000017.1"/>
</dbReference>
<dbReference type="Gene3D" id="1.10.443.10">
    <property type="entry name" value="Intergrase catalytic core"/>
    <property type="match status" value="1"/>
</dbReference>
<dbReference type="GO" id="GO:0006310">
    <property type="term" value="P:DNA recombination"/>
    <property type="evidence" value="ECO:0007669"/>
    <property type="project" value="UniProtKB-KW"/>
</dbReference>
<evidence type="ECO:0000256" key="1">
    <source>
        <dbReference type="ARBA" id="ARBA00023172"/>
    </source>
</evidence>
<sequence length="233" mass="26613">MNKNTVARIVGTLKTVTKEAAQRGEIDYDPLGALVKPEGEPVDFVVLTEGEYSKLKAYKFGSQKIQKIADMLIFMCETGFHYRELQNFKVSENVYISASGQKMISILRQKTIKSNPRPCILPFSELAEKMIEKYGGEEMPRISLEKLNSYLKEVDAILNFNKNLTSKVGRKTFATRWLNLGMSKESIATMCGHSSSRITEEVYMRVQDYKVIREMEEAKKNIFDHSTSELIQD</sequence>
<dbReference type="EMBL" id="JABAIL010000017">
    <property type="protein sequence ID" value="NLR94984.1"/>
    <property type="molecule type" value="Genomic_DNA"/>
</dbReference>
<dbReference type="AlphaFoldDB" id="A0A7X8XZA0"/>
<evidence type="ECO:0000259" key="2">
    <source>
        <dbReference type="PROSITE" id="PS51898"/>
    </source>
</evidence>
<proteinExistence type="predicted"/>
<dbReference type="SUPFAM" id="SSF56349">
    <property type="entry name" value="DNA breaking-rejoining enzymes"/>
    <property type="match status" value="1"/>
</dbReference>
<keyword evidence="4" id="KW-1185">Reference proteome</keyword>
<keyword evidence="1" id="KW-0233">DNA recombination</keyword>
<organism evidence="3 4">
    <name type="scientific">Flammeovirga agarivorans</name>
    <dbReference type="NCBI Taxonomy" id="2726742"/>
    <lineage>
        <taxon>Bacteria</taxon>
        <taxon>Pseudomonadati</taxon>
        <taxon>Bacteroidota</taxon>
        <taxon>Cytophagia</taxon>
        <taxon>Cytophagales</taxon>
        <taxon>Flammeovirgaceae</taxon>
        <taxon>Flammeovirga</taxon>
    </lineage>
</organism>
<dbReference type="InterPro" id="IPR002104">
    <property type="entry name" value="Integrase_catalytic"/>
</dbReference>
<dbReference type="GO" id="GO:0015074">
    <property type="term" value="P:DNA integration"/>
    <property type="evidence" value="ECO:0007669"/>
    <property type="project" value="InterPro"/>
</dbReference>
<accession>A0A7X8XZA0</accession>
<feature type="domain" description="Tyr recombinase" evidence="2">
    <location>
        <begin position="42"/>
        <end position="217"/>
    </location>
</feature>
<dbReference type="InterPro" id="IPR013762">
    <property type="entry name" value="Integrase-like_cat_sf"/>
</dbReference>
<evidence type="ECO:0000313" key="4">
    <source>
        <dbReference type="Proteomes" id="UP000585050"/>
    </source>
</evidence>
<gene>
    <name evidence="3" type="ORF">HGP29_27505</name>
</gene>
<protein>
    <submittedName>
        <fullName evidence="3">Tyrosine-type recombinase/integrase</fullName>
    </submittedName>
</protein>
<reference evidence="3 4" key="1">
    <citation type="submission" date="2020-04" db="EMBL/GenBank/DDBJ databases">
        <title>Flammeovirga sp. SR4, a novel species isolated from seawater.</title>
        <authorList>
            <person name="Wang X."/>
        </authorList>
    </citation>
    <scope>NUCLEOTIDE SEQUENCE [LARGE SCALE GENOMIC DNA]</scope>
    <source>
        <strain evidence="3 4">SR4</strain>
    </source>
</reference>
<name>A0A7X8XZA0_9BACT</name>
<dbReference type="PROSITE" id="PS51898">
    <property type="entry name" value="TYR_RECOMBINASE"/>
    <property type="match status" value="1"/>
</dbReference>